<name>A0A8S5V9Z2_9CAUD</name>
<protein>
    <submittedName>
        <fullName evidence="1">Uncharacterized protein</fullName>
    </submittedName>
</protein>
<accession>A0A8S5V9Z2</accession>
<proteinExistence type="predicted"/>
<evidence type="ECO:0000313" key="1">
    <source>
        <dbReference type="EMBL" id="DAG03532.1"/>
    </source>
</evidence>
<organism evidence="1">
    <name type="scientific">Siphoviridae sp. ctVOP12</name>
    <dbReference type="NCBI Taxonomy" id="2825531"/>
    <lineage>
        <taxon>Viruses</taxon>
        <taxon>Duplodnaviria</taxon>
        <taxon>Heunggongvirae</taxon>
        <taxon>Uroviricota</taxon>
        <taxon>Caudoviricetes</taxon>
    </lineage>
</organism>
<sequence>MEKKGYVLTEEEYQIILEHTIKKSDRCGKGREYVPLLLEDEIKDYYFRNTVTAISILTMAVA</sequence>
<reference evidence="1" key="1">
    <citation type="journal article" date="2021" name="Proc. Natl. Acad. Sci. U.S.A.">
        <title>A Catalog of Tens of Thousands of Viruses from Human Metagenomes Reveals Hidden Associations with Chronic Diseases.</title>
        <authorList>
            <person name="Tisza M.J."/>
            <person name="Buck C.B."/>
        </authorList>
    </citation>
    <scope>NUCLEOTIDE SEQUENCE</scope>
    <source>
        <strain evidence="1">CtVOP12</strain>
    </source>
</reference>
<dbReference type="EMBL" id="BK016231">
    <property type="protein sequence ID" value="DAG03532.1"/>
    <property type="molecule type" value="Genomic_DNA"/>
</dbReference>